<feature type="domain" description="CobW C-terminal" evidence="2">
    <location>
        <begin position="325"/>
        <end position="490"/>
    </location>
</feature>
<dbReference type="Gene3D" id="3.40.50.300">
    <property type="entry name" value="P-loop containing nucleotide triphosphate hydrolases"/>
    <property type="match status" value="1"/>
</dbReference>
<sequence>TSTPAEPVSAPAEKELLPVTVLSGFLGAGKTTLLKKILRNPATITDPVTKKTRTRKIAVIVNDMGEVNLDASEIKASKLIEEDAQMVELHNGCICCTLRGDLLRTVKSLADEGAYDYLVIESSGISEPLPVAQTFVMDVEEPEGGGEEGGEGEEEPKEKKPKSQQTTPATEAYKSLSNFARLDTLCTVVDATAIYDVLDTVEELSDPNNMSGMGASGDDDERPISRLLLDQIEFANVIILSKAQDVISTTNGATRVKEMTMLLKKLNPLARVVVSKKAGYADVDTEEHLINTGMFDMEKAESLEAWIEELELGNQHTPETEEYGISGFVFRARRPFHPARIHAIYRAFGDLSGAVDMRNTSLEAKKKKTTRSRAAPAAKSSRAATPPPPSDLDVFRGVVRSKGKLWLANAMSYPFAVHSAGRNMTIEPDDMPFLAAVEPEEWDEDDLMAHRTMKKEGKWGTEFGDRESEIILIGVNSDKAKMTKMLEAALVTKEEHKELGGVEGYRGLEDPFFDGECATEFFDVKENAEEDEEEEEEEE</sequence>
<dbReference type="Proteomes" id="UP001165060">
    <property type="component" value="Unassembled WGS sequence"/>
</dbReference>
<protein>
    <recommendedName>
        <fullName evidence="2">CobW C-terminal domain-containing protein</fullName>
    </recommendedName>
</protein>
<dbReference type="InterPro" id="IPR027417">
    <property type="entry name" value="P-loop_NTPase"/>
</dbReference>
<dbReference type="InterPro" id="IPR011629">
    <property type="entry name" value="CobW-like_C"/>
</dbReference>
<reference evidence="3 4" key="1">
    <citation type="journal article" date="2023" name="Commun. Biol.">
        <title>Genome analysis of Parmales, the sister group of diatoms, reveals the evolutionary specialization of diatoms from phago-mixotrophs to photoautotrophs.</title>
        <authorList>
            <person name="Ban H."/>
            <person name="Sato S."/>
            <person name="Yoshikawa S."/>
            <person name="Yamada K."/>
            <person name="Nakamura Y."/>
            <person name="Ichinomiya M."/>
            <person name="Sato N."/>
            <person name="Blanc-Mathieu R."/>
            <person name="Endo H."/>
            <person name="Kuwata A."/>
            <person name="Ogata H."/>
        </authorList>
    </citation>
    <scope>NUCLEOTIDE SEQUENCE [LARGE SCALE GENOMIC DNA]</scope>
</reference>
<feature type="non-terminal residue" evidence="3">
    <location>
        <position position="1"/>
    </location>
</feature>
<dbReference type="Pfam" id="PF07683">
    <property type="entry name" value="CobW_C"/>
    <property type="match status" value="1"/>
</dbReference>
<dbReference type="SUPFAM" id="SSF90002">
    <property type="entry name" value="Hypothetical protein YjiA, C-terminal domain"/>
    <property type="match status" value="1"/>
</dbReference>
<gene>
    <name evidence="3" type="ORF">TeGR_g1448</name>
</gene>
<evidence type="ECO:0000256" key="1">
    <source>
        <dbReference type="SAM" id="MobiDB-lite"/>
    </source>
</evidence>
<evidence type="ECO:0000259" key="2">
    <source>
        <dbReference type="SMART" id="SM00833"/>
    </source>
</evidence>
<dbReference type="SUPFAM" id="SSF52540">
    <property type="entry name" value="P-loop containing nucleoside triphosphate hydrolases"/>
    <property type="match status" value="1"/>
</dbReference>
<name>A0ABQ6MYX9_9STRA</name>
<organism evidence="3 4">
    <name type="scientific">Tetraparma gracilis</name>
    <dbReference type="NCBI Taxonomy" id="2962635"/>
    <lineage>
        <taxon>Eukaryota</taxon>
        <taxon>Sar</taxon>
        <taxon>Stramenopiles</taxon>
        <taxon>Ochrophyta</taxon>
        <taxon>Bolidophyceae</taxon>
        <taxon>Parmales</taxon>
        <taxon>Triparmaceae</taxon>
        <taxon>Tetraparma</taxon>
    </lineage>
</organism>
<dbReference type="SMART" id="SM00833">
    <property type="entry name" value="CobW_C"/>
    <property type="match status" value="1"/>
</dbReference>
<dbReference type="InterPro" id="IPR051927">
    <property type="entry name" value="Zn_Chap_cDPG_Synth"/>
</dbReference>
<dbReference type="Pfam" id="PF02492">
    <property type="entry name" value="cobW"/>
    <property type="match status" value="2"/>
</dbReference>
<dbReference type="PANTHER" id="PTHR43603">
    <property type="entry name" value="COBW DOMAIN-CONTAINING PROTEIN DDB_G0274527"/>
    <property type="match status" value="1"/>
</dbReference>
<accession>A0ABQ6MYX9</accession>
<dbReference type="InterPro" id="IPR003495">
    <property type="entry name" value="CobW/HypB/UreG_nucleotide-bd"/>
</dbReference>
<evidence type="ECO:0000313" key="3">
    <source>
        <dbReference type="EMBL" id="GMI35559.1"/>
    </source>
</evidence>
<proteinExistence type="predicted"/>
<feature type="region of interest" description="Disordered" evidence="1">
    <location>
        <begin position="141"/>
        <end position="168"/>
    </location>
</feature>
<comment type="caution">
    <text evidence="3">The sequence shown here is derived from an EMBL/GenBank/DDBJ whole genome shotgun (WGS) entry which is preliminary data.</text>
</comment>
<dbReference type="EMBL" id="BRYB01004714">
    <property type="protein sequence ID" value="GMI35559.1"/>
    <property type="molecule type" value="Genomic_DNA"/>
</dbReference>
<feature type="compositionally biased region" description="Acidic residues" evidence="1">
    <location>
        <begin position="141"/>
        <end position="155"/>
    </location>
</feature>
<dbReference type="CDD" id="cd03112">
    <property type="entry name" value="CobW-like"/>
    <property type="match status" value="1"/>
</dbReference>
<dbReference type="PANTHER" id="PTHR43603:SF1">
    <property type="entry name" value="ZINC-REGULATED GTPASE METALLOPROTEIN ACTIVATOR 1"/>
    <property type="match status" value="1"/>
</dbReference>
<evidence type="ECO:0000313" key="4">
    <source>
        <dbReference type="Proteomes" id="UP001165060"/>
    </source>
</evidence>
<keyword evidence="4" id="KW-1185">Reference proteome</keyword>
<feature type="region of interest" description="Disordered" evidence="1">
    <location>
        <begin position="362"/>
        <end position="389"/>
    </location>
</feature>
<feature type="compositionally biased region" description="Low complexity" evidence="1">
    <location>
        <begin position="372"/>
        <end position="384"/>
    </location>
</feature>